<evidence type="ECO:0000256" key="8">
    <source>
        <dbReference type="ARBA" id="ARBA00022827"/>
    </source>
</evidence>
<dbReference type="EC" id="1.4.3.16" evidence="4 11"/>
<evidence type="ECO:0000256" key="12">
    <source>
        <dbReference type="RuleBase" id="RU362049"/>
    </source>
</evidence>
<dbReference type="Gene3D" id="1.20.58.100">
    <property type="entry name" value="Fumarate reductase/succinate dehydrogenase flavoprotein-like, C-terminal domain"/>
    <property type="match status" value="1"/>
</dbReference>
<comment type="pathway">
    <text evidence="2 12">Cofactor biosynthesis; NAD(+) biosynthesis; iminoaspartate from L-aspartate (oxidase route): step 1/1.</text>
</comment>
<name>A0ABT8E4B4_9BACL</name>
<keyword evidence="7 12" id="KW-0662">Pyridine nucleotide biosynthesis</keyword>
<feature type="domain" description="FAD-dependent oxidoreductase 2 FAD-binding" evidence="13">
    <location>
        <begin position="7"/>
        <end position="372"/>
    </location>
</feature>
<evidence type="ECO:0000259" key="14">
    <source>
        <dbReference type="Pfam" id="PF02910"/>
    </source>
</evidence>
<evidence type="ECO:0000256" key="6">
    <source>
        <dbReference type="ARBA" id="ARBA00022630"/>
    </source>
</evidence>
<evidence type="ECO:0000256" key="10">
    <source>
        <dbReference type="ARBA" id="ARBA00048305"/>
    </source>
</evidence>
<dbReference type="PANTHER" id="PTHR42716:SF2">
    <property type="entry name" value="L-ASPARTATE OXIDASE, CHLOROPLASTIC"/>
    <property type="match status" value="1"/>
</dbReference>
<comment type="catalytic activity">
    <reaction evidence="10">
        <text>L-aspartate + O2 = iminosuccinate + H2O2</text>
        <dbReference type="Rhea" id="RHEA:25876"/>
        <dbReference type="ChEBI" id="CHEBI:15379"/>
        <dbReference type="ChEBI" id="CHEBI:16240"/>
        <dbReference type="ChEBI" id="CHEBI:29991"/>
        <dbReference type="ChEBI" id="CHEBI:77875"/>
        <dbReference type="EC" id="1.4.3.16"/>
    </reaction>
    <physiologicalReaction direction="left-to-right" evidence="10">
        <dbReference type="Rhea" id="RHEA:25877"/>
    </physiologicalReaction>
</comment>
<dbReference type="SUPFAM" id="SSF51905">
    <property type="entry name" value="FAD/NAD(P)-binding domain"/>
    <property type="match status" value="1"/>
</dbReference>
<evidence type="ECO:0000259" key="13">
    <source>
        <dbReference type="Pfam" id="PF00890"/>
    </source>
</evidence>
<dbReference type="Gene3D" id="3.90.700.10">
    <property type="entry name" value="Succinate dehydrogenase/fumarate reductase flavoprotein, catalytic domain"/>
    <property type="match status" value="1"/>
</dbReference>
<dbReference type="InterPro" id="IPR027477">
    <property type="entry name" value="Succ_DH/fumarate_Rdtase_cat_sf"/>
</dbReference>
<evidence type="ECO:0000256" key="9">
    <source>
        <dbReference type="ARBA" id="ARBA00023002"/>
    </source>
</evidence>
<comment type="function">
    <text evidence="12">Catalyzes the oxidation of L-aspartate to iminoaspartate.</text>
</comment>
<accession>A0ABT8E4B4</accession>
<protein>
    <recommendedName>
        <fullName evidence="5 11">L-aspartate oxidase</fullName>
        <ecNumber evidence="4 11">1.4.3.16</ecNumber>
    </recommendedName>
</protein>
<evidence type="ECO:0000256" key="3">
    <source>
        <dbReference type="ARBA" id="ARBA00008562"/>
    </source>
</evidence>
<gene>
    <name evidence="15" type="primary">nadB</name>
    <name evidence="15" type="ORF">QYF49_06820</name>
</gene>
<evidence type="ECO:0000313" key="16">
    <source>
        <dbReference type="Proteomes" id="UP001168694"/>
    </source>
</evidence>
<dbReference type="InterPro" id="IPR005288">
    <property type="entry name" value="NadB"/>
</dbReference>
<dbReference type="NCBIfam" id="NF005978">
    <property type="entry name" value="PRK08071.1"/>
    <property type="match status" value="1"/>
</dbReference>
<keyword evidence="8 12" id="KW-0274">FAD</keyword>
<sequence length="523" mass="57878">MNVESTDVLIIGSGIAGLMTAECLRSHKNVTIVTKSSFRSSNSYLAQGGIAAVTETEDHWAEHFMDTVTAGSFHNEETLSEILVKEGTEMIRQLEEWNVPFDRNKDGSLTLGREGGHRRSRIIHAGGDRTGSRIIDTLYKRIAGHVTMKEYEIAGDLIIKQGRCAGAWTKNSEGEITIYFASTIILACGGAAGLYSVHSNDRSISGDSIALAYRAGAVLSDLEFIQFHPTMLFKKGVSYGLVSEAVRGEGGRLVTSEGAPVMSGVHELGDLAPRDVVSRTIFGFIQKGEDIFLDVSKVKNFTNRFPSITSQCKKADVVLKEGKIPVAPGAHFTMGGTVTNQWGETTVPCLYAVGEASRTGVHGANRLASNSLLEGVVFAKRTASRILESKDHEVSIYPVEWGFPTQKQKKLPEKIEIQRQMTQYAGIVRTGKDLDKALRWFRRFSIDKPDYYSTPDEIERMNMLQTGWLIISSAQMRTESRGGHYRSDYPTKNDNDWLKKQIYRKKDWNEQAEAEKTAAGIFA</sequence>
<dbReference type="InterPro" id="IPR003953">
    <property type="entry name" value="FAD-dep_OxRdtase_2_FAD-bd"/>
</dbReference>
<keyword evidence="16" id="KW-1185">Reference proteome</keyword>
<dbReference type="PIRSF" id="PIRSF000171">
    <property type="entry name" value="SDHA_APRA_LASPO"/>
    <property type="match status" value="1"/>
</dbReference>
<evidence type="ECO:0000256" key="2">
    <source>
        <dbReference type="ARBA" id="ARBA00004950"/>
    </source>
</evidence>
<dbReference type="Pfam" id="PF00890">
    <property type="entry name" value="FAD_binding_2"/>
    <property type="match status" value="1"/>
</dbReference>
<comment type="subcellular location">
    <subcellularLocation>
        <location evidence="12">Cytoplasm</location>
    </subcellularLocation>
</comment>
<comment type="similarity">
    <text evidence="3 12">Belongs to the FAD-dependent oxidoreductase 2 family. NadB subfamily.</text>
</comment>
<dbReference type="Pfam" id="PF02910">
    <property type="entry name" value="Succ_DH_flav_C"/>
    <property type="match status" value="1"/>
</dbReference>
<keyword evidence="9 12" id="KW-0560">Oxidoreductase</keyword>
<dbReference type="GO" id="GO:0008734">
    <property type="term" value="F:L-aspartate oxidase activity"/>
    <property type="evidence" value="ECO:0007669"/>
    <property type="project" value="UniProtKB-EC"/>
</dbReference>
<evidence type="ECO:0000313" key="15">
    <source>
        <dbReference type="EMBL" id="MDN4072745.1"/>
    </source>
</evidence>
<evidence type="ECO:0000256" key="1">
    <source>
        <dbReference type="ARBA" id="ARBA00001974"/>
    </source>
</evidence>
<proteinExistence type="inferred from homology"/>
<feature type="domain" description="Fumarate reductase/succinate dehydrogenase flavoprotein-like C-terminal" evidence="14">
    <location>
        <begin position="416"/>
        <end position="511"/>
    </location>
</feature>
<dbReference type="PANTHER" id="PTHR42716">
    <property type="entry name" value="L-ASPARTATE OXIDASE"/>
    <property type="match status" value="1"/>
</dbReference>
<dbReference type="InterPro" id="IPR015939">
    <property type="entry name" value="Fum_Rdtase/Succ_DH_flav-like_C"/>
</dbReference>
<dbReference type="NCBIfam" id="TIGR00551">
    <property type="entry name" value="nadB"/>
    <property type="match status" value="1"/>
</dbReference>
<reference evidence="15" key="1">
    <citation type="submission" date="2023-06" db="EMBL/GenBank/DDBJ databases">
        <title>Draft Genome Sequences of Representative Paenibacillus Polymyxa, Bacillus cereus, Fictibacillus sp., and Brevibacillus agri Strains Isolated from Amazonian Dark Earth.</title>
        <authorList>
            <person name="Pellegrinetti T.A."/>
            <person name="Cunha I.C.M."/>
            <person name="Chaves M.G."/>
            <person name="Freitas A.S."/>
            <person name="Silva A.V.R."/>
            <person name="Tsai S.M."/>
            <person name="Mendes L.W."/>
        </authorList>
    </citation>
    <scope>NUCLEOTIDE SEQUENCE</scope>
    <source>
        <strain evidence="15">CENA-BCM004</strain>
    </source>
</reference>
<evidence type="ECO:0000256" key="4">
    <source>
        <dbReference type="ARBA" id="ARBA00012173"/>
    </source>
</evidence>
<dbReference type="SUPFAM" id="SSF56425">
    <property type="entry name" value="Succinate dehydrogenase/fumarate reductase flavoprotein, catalytic domain"/>
    <property type="match status" value="1"/>
</dbReference>
<evidence type="ECO:0000256" key="11">
    <source>
        <dbReference type="NCBIfam" id="TIGR00551"/>
    </source>
</evidence>
<evidence type="ECO:0000256" key="5">
    <source>
        <dbReference type="ARBA" id="ARBA00021901"/>
    </source>
</evidence>
<keyword evidence="6 12" id="KW-0285">Flavoprotein</keyword>
<dbReference type="InterPro" id="IPR037099">
    <property type="entry name" value="Fum_R/Succ_DH_flav-like_C_sf"/>
</dbReference>
<dbReference type="InterPro" id="IPR036188">
    <property type="entry name" value="FAD/NAD-bd_sf"/>
</dbReference>
<dbReference type="Gene3D" id="3.50.50.60">
    <property type="entry name" value="FAD/NAD(P)-binding domain"/>
    <property type="match status" value="1"/>
</dbReference>
<dbReference type="SUPFAM" id="SSF46977">
    <property type="entry name" value="Succinate dehydrogenase/fumarate reductase flavoprotein C-terminal domain"/>
    <property type="match status" value="1"/>
</dbReference>
<dbReference type="RefSeq" id="WP_290398838.1">
    <property type="nucleotide sequence ID" value="NZ_JAUHLN010000001.1"/>
</dbReference>
<organism evidence="15 16">
    <name type="scientific">Fictibacillus terranigra</name>
    <dbReference type="NCBI Taxonomy" id="3058424"/>
    <lineage>
        <taxon>Bacteria</taxon>
        <taxon>Bacillati</taxon>
        <taxon>Bacillota</taxon>
        <taxon>Bacilli</taxon>
        <taxon>Bacillales</taxon>
        <taxon>Fictibacillaceae</taxon>
        <taxon>Fictibacillus</taxon>
    </lineage>
</organism>
<comment type="caution">
    <text evidence="15">The sequence shown here is derived from an EMBL/GenBank/DDBJ whole genome shotgun (WGS) entry which is preliminary data.</text>
</comment>
<dbReference type="Proteomes" id="UP001168694">
    <property type="component" value="Unassembled WGS sequence"/>
</dbReference>
<comment type="cofactor">
    <cofactor evidence="1 12">
        <name>FAD</name>
        <dbReference type="ChEBI" id="CHEBI:57692"/>
    </cofactor>
</comment>
<dbReference type="EMBL" id="JAUHLN010000001">
    <property type="protein sequence ID" value="MDN4072745.1"/>
    <property type="molecule type" value="Genomic_DNA"/>
</dbReference>
<evidence type="ECO:0000256" key="7">
    <source>
        <dbReference type="ARBA" id="ARBA00022642"/>
    </source>
</evidence>